<organism evidence="1 2">
    <name type="scientific">Pyrocoelia pectoralis</name>
    <dbReference type="NCBI Taxonomy" id="417401"/>
    <lineage>
        <taxon>Eukaryota</taxon>
        <taxon>Metazoa</taxon>
        <taxon>Ecdysozoa</taxon>
        <taxon>Arthropoda</taxon>
        <taxon>Hexapoda</taxon>
        <taxon>Insecta</taxon>
        <taxon>Pterygota</taxon>
        <taxon>Neoptera</taxon>
        <taxon>Endopterygota</taxon>
        <taxon>Coleoptera</taxon>
        <taxon>Polyphaga</taxon>
        <taxon>Elateriformia</taxon>
        <taxon>Elateroidea</taxon>
        <taxon>Lampyridae</taxon>
        <taxon>Lampyrinae</taxon>
        <taxon>Pyrocoelia</taxon>
    </lineage>
</organism>
<sequence>MTPMEACQMLVDADLSQRQYEVIRQYNKKFFPCYTRVQKAKRECYPPPESCTITSTSAEVQLQPLMDVTVRRLAEYLEEVLTASALNDQERENLTLLSKWGCDGSQQTQFKQKFENDTLSDANLFQSCFVPLKLICGEKVIWENPTPSSPRFCRLIRFRYIKESPEVINEEIFYINNAINSLTPTVINLAGAKFIVKYIFTMTMVDGKVCNAATGTTSTSRCYICGATSKDFNKLDYRNEINSEATAFGLSVLHARIRLLESILHLAYKLPVKKYRERKTEEEKQLEKERKEDIQTKFRKQLGLLVDMPKTNFGNTNDGNTSRRFFSDPKIASDITGISYNLIYRLKVILEAISSGHLIDPEKYDRYGLETARLYVDLYPWHPMTPTMHKVLLHGAVIIKKSLLPIGQLSEEAAEARNKHFRSYRIDFARKFSRESCNQDILNKFLLTSDPFLSSKRSDVKKRKLDKLLPETIDMLLPAIPNPQQSSDEENISDENI</sequence>
<keyword evidence="2" id="KW-1185">Reference proteome</keyword>
<comment type="caution">
    <text evidence="1">The sequence shown here is derived from an EMBL/GenBank/DDBJ whole genome shotgun (WGS) entry which is preliminary data.</text>
</comment>
<name>A0AAN7VKE7_9COLE</name>
<proteinExistence type="predicted"/>
<protein>
    <submittedName>
        <fullName evidence="1">Uncharacterized protein</fullName>
    </submittedName>
</protein>
<dbReference type="EMBL" id="JAVRBK010000004">
    <property type="protein sequence ID" value="KAK5645599.1"/>
    <property type="molecule type" value="Genomic_DNA"/>
</dbReference>
<evidence type="ECO:0000313" key="1">
    <source>
        <dbReference type="EMBL" id="KAK5645599.1"/>
    </source>
</evidence>
<dbReference type="Proteomes" id="UP001329430">
    <property type="component" value="Chromosome 4"/>
</dbReference>
<gene>
    <name evidence="1" type="ORF">RI129_006899</name>
</gene>
<evidence type="ECO:0000313" key="2">
    <source>
        <dbReference type="Proteomes" id="UP001329430"/>
    </source>
</evidence>
<reference evidence="1 2" key="1">
    <citation type="journal article" date="2024" name="Insects">
        <title>An Improved Chromosome-Level Genome Assembly of the Firefly Pyrocoelia pectoralis.</title>
        <authorList>
            <person name="Fu X."/>
            <person name="Meyer-Rochow V.B."/>
            <person name="Ballantyne L."/>
            <person name="Zhu X."/>
        </authorList>
    </citation>
    <scope>NUCLEOTIDE SEQUENCE [LARGE SCALE GENOMIC DNA]</scope>
    <source>
        <strain evidence="1">XCY_ONT2</strain>
    </source>
</reference>
<dbReference type="AlphaFoldDB" id="A0AAN7VKE7"/>
<accession>A0AAN7VKE7</accession>